<reference evidence="3" key="1">
    <citation type="submission" date="2015-10" db="EMBL/GenBank/DDBJ databases">
        <authorList>
            <person name="Luecker S."/>
            <person name="Luecker S."/>
        </authorList>
    </citation>
    <scope>NUCLEOTIDE SEQUENCE [LARGE SCALE GENOMIC DNA]</scope>
</reference>
<dbReference type="STRING" id="1742973.COMA2_20020"/>
<name>A0A0S4LDK3_9BACT</name>
<sequence>MTFPVVSTTGHQGKSLSIDSGREMINVYDSSGQLLGTMSWGAIIEQVVISGEDGRFAHCRTQPRAPLALKIRYTTPEGKQFDSLTGGIGGGGLFIESGAPLSPGTELTVEFALPDRPWDKLKAKAKVAWVRNKPERYLLFPGMGIQFVELDKTVQEELIGLVEALNRNRNAS</sequence>
<dbReference type="InterPro" id="IPR009875">
    <property type="entry name" value="PilZ_domain"/>
</dbReference>
<gene>
    <name evidence="2" type="ORF">COMA2_20020</name>
</gene>
<evidence type="ECO:0000313" key="3">
    <source>
        <dbReference type="Proteomes" id="UP000198736"/>
    </source>
</evidence>
<dbReference type="SUPFAM" id="SSF141371">
    <property type="entry name" value="PilZ domain-like"/>
    <property type="match status" value="1"/>
</dbReference>
<organism evidence="2 3">
    <name type="scientific">Candidatus Nitrospira nitrificans</name>
    <dbReference type="NCBI Taxonomy" id="1742973"/>
    <lineage>
        <taxon>Bacteria</taxon>
        <taxon>Pseudomonadati</taxon>
        <taxon>Nitrospirota</taxon>
        <taxon>Nitrospiria</taxon>
        <taxon>Nitrospirales</taxon>
        <taxon>Nitrospiraceae</taxon>
        <taxon>Nitrospira</taxon>
    </lineage>
</organism>
<evidence type="ECO:0000313" key="2">
    <source>
        <dbReference type="EMBL" id="CUS34974.1"/>
    </source>
</evidence>
<dbReference type="GO" id="GO:0035438">
    <property type="term" value="F:cyclic-di-GMP binding"/>
    <property type="evidence" value="ECO:0007669"/>
    <property type="project" value="InterPro"/>
</dbReference>
<dbReference type="Pfam" id="PF07238">
    <property type="entry name" value="PilZ"/>
    <property type="match status" value="1"/>
</dbReference>
<keyword evidence="3" id="KW-1185">Reference proteome</keyword>
<dbReference type="Gene3D" id="2.40.10.220">
    <property type="entry name" value="predicted glycosyltransferase like domains"/>
    <property type="match status" value="1"/>
</dbReference>
<dbReference type="EMBL" id="CZPZ01000012">
    <property type="protein sequence ID" value="CUS34974.1"/>
    <property type="molecule type" value="Genomic_DNA"/>
</dbReference>
<feature type="domain" description="PilZ" evidence="1">
    <location>
        <begin position="60"/>
        <end position="163"/>
    </location>
</feature>
<accession>A0A0S4LDK3</accession>
<evidence type="ECO:0000259" key="1">
    <source>
        <dbReference type="Pfam" id="PF07238"/>
    </source>
</evidence>
<dbReference type="OrthoDB" id="5516249at2"/>
<proteinExistence type="predicted"/>
<dbReference type="Proteomes" id="UP000198736">
    <property type="component" value="Unassembled WGS sequence"/>
</dbReference>
<dbReference type="AlphaFoldDB" id="A0A0S4LDK3"/>
<protein>
    <recommendedName>
        <fullName evidence="1">PilZ domain-containing protein</fullName>
    </recommendedName>
</protein>